<evidence type="ECO:0000313" key="2">
    <source>
        <dbReference type="Proteomes" id="UP001219525"/>
    </source>
</evidence>
<protein>
    <submittedName>
        <fullName evidence="1">Uncharacterized protein</fullName>
    </submittedName>
</protein>
<dbReference type="Proteomes" id="UP001219525">
    <property type="component" value="Unassembled WGS sequence"/>
</dbReference>
<name>A0AAD6UUC9_9AGAR</name>
<gene>
    <name evidence="1" type="ORF">GGX14DRAFT_579764</name>
</gene>
<evidence type="ECO:0000313" key="1">
    <source>
        <dbReference type="EMBL" id="KAJ7190493.1"/>
    </source>
</evidence>
<organism evidence="1 2">
    <name type="scientific">Mycena pura</name>
    <dbReference type="NCBI Taxonomy" id="153505"/>
    <lineage>
        <taxon>Eukaryota</taxon>
        <taxon>Fungi</taxon>
        <taxon>Dikarya</taxon>
        <taxon>Basidiomycota</taxon>
        <taxon>Agaricomycotina</taxon>
        <taxon>Agaricomycetes</taxon>
        <taxon>Agaricomycetidae</taxon>
        <taxon>Agaricales</taxon>
        <taxon>Marasmiineae</taxon>
        <taxon>Mycenaceae</taxon>
        <taxon>Mycena</taxon>
    </lineage>
</organism>
<dbReference type="AlphaFoldDB" id="A0AAD6UUC9"/>
<accession>A0AAD6UUC9</accession>
<dbReference type="EMBL" id="JARJCW010000148">
    <property type="protein sequence ID" value="KAJ7190493.1"/>
    <property type="molecule type" value="Genomic_DNA"/>
</dbReference>
<proteinExistence type="predicted"/>
<reference evidence="1" key="1">
    <citation type="submission" date="2023-03" db="EMBL/GenBank/DDBJ databases">
        <title>Massive genome expansion in bonnet fungi (Mycena s.s.) driven by repeated elements and novel gene families across ecological guilds.</title>
        <authorList>
            <consortium name="Lawrence Berkeley National Laboratory"/>
            <person name="Harder C.B."/>
            <person name="Miyauchi S."/>
            <person name="Viragh M."/>
            <person name="Kuo A."/>
            <person name="Thoen E."/>
            <person name="Andreopoulos B."/>
            <person name="Lu D."/>
            <person name="Skrede I."/>
            <person name="Drula E."/>
            <person name="Henrissat B."/>
            <person name="Morin E."/>
            <person name="Kohler A."/>
            <person name="Barry K."/>
            <person name="LaButti K."/>
            <person name="Morin E."/>
            <person name="Salamov A."/>
            <person name="Lipzen A."/>
            <person name="Mereny Z."/>
            <person name="Hegedus B."/>
            <person name="Baldrian P."/>
            <person name="Stursova M."/>
            <person name="Weitz H."/>
            <person name="Taylor A."/>
            <person name="Grigoriev I.V."/>
            <person name="Nagy L.G."/>
            <person name="Martin F."/>
            <person name="Kauserud H."/>
        </authorList>
    </citation>
    <scope>NUCLEOTIDE SEQUENCE</scope>
    <source>
        <strain evidence="1">9144</strain>
    </source>
</reference>
<comment type="caution">
    <text evidence="1">The sequence shown here is derived from an EMBL/GenBank/DDBJ whole genome shotgun (WGS) entry which is preliminary data.</text>
</comment>
<keyword evidence="2" id="KW-1185">Reference proteome</keyword>
<sequence length="147" mass="15770">MTRYDWIPALGGSIITQWTVVTFVNTDFAAGARGDAQVPRCPAVPLPFIVPVVLRGLVLERRGPARAAALLNANDTTVYGQNPEQGPHLLCVTPLLPTPRLAPPRNLAAAAVVHPDARYVVASNGTAILKRTLPLAERELAFWATNC</sequence>